<evidence type="ECO:0000256" key="5">
    <source>
        <dbReference type="ARBA" id="ARBA00023204"/>
    </source>
</evidence>
<dbReference type="STRING" id="1214573.A0A0G2H4Q8"/>
<dbReference type="GO" id="GO:0005657">
    <property type="term" value="C:replication fork"/>
    <property type="evidence" value="ECO:0007669"/>
    <property type="project" value="TreeGrafter"/>
</dbReference>
<dbReference type="EMBL" id="LCUC01000517">
    <property type="protein sequence ID" value="KKY30213.1"/>
    <property type="molecule type" value="Genomic_DNA"/>
</dbReference>
<dbReference type="GO" id="GO:0033063">
    <property type="term" value="C:Rad51B-Rad51C-Rad51D-XRCC2 complex"/>
    <property type="evidence" value="ECO:0007669"/>
    <property type="project" value="TreeGrafter"/>
</dbReference>
<dbReference type="GO" id="GO:0005524">
    <property type="term" value="F:ATP binding"/>
    <property type="evidence" value="ECO:0007669"/>
    <property type="project" value="UniProtKB-KW"/>
</dbReference>
<evidence type="ECO:0000256" key="1">
    <source>
        <dbReference type="ARBA" id="ARBA00004123"/>
    </source>
</evidence>
<comment type="caution">
    <text evidence="8">The sequence shown here is derived from an EMBL/GenBank/DDBJ whole genome shotgun (WGS) entry which is preliminary data.</text>
</comment>
<dbReference type="GO" id="GO:0000707">
    <property type="term" value="P:meiotic DNA recombinase assembly"/>
    <property type="evidence" value="ECO:0007669"/>
    <property type="project" value="TreeGrafter"/>
</dbReference>
<evidence type="ECO:0000256" key="6">
    <source>
        <dbReference type="ARBA" id="ARBA00023242"/>
    </source>
</evidence>
<keyword evidence="5" id="KW-0234">DNA repair</keyword>
<keyword evidence="4" id="KW-0067">ATP-binding</keyword>
<dbReference type="GO" id="GO:0033065">
    <property type="term" value="C:Rad51C-XRCC3 complex"/>
    <property type="evidence" value="ECO:0007669"/>
    <property type="project" value="TreeGrafter"/>
</dbReference>
<dbReference type="InterPro" id="IPR027417">
    <property type="entry name" value="P-loop_NTPase"/>
</dbReference>
<proteinExistence type="predicted"/>
<reference evidence="8 9" key="1">
    <citation type="submission" date="2015-05" db="EMBL/GenBank/DDBJ databases">
        <title>Distinctive expansion of gene families associated with plant cell wall degradation and secondary metabolism in the genomes of grapevine trunk pathogens.</title>
        <authorList>
            <person name="Lawrence D.P."/>
            <person name="Travadon R."/>
            <person name="Rolshausen P.E."/>
            <person name="Baumgartner K."/>
        </authorList>
    </citation>
    <scope>NUCLEOTIDE SEQUENCE [LARGE SCALE GENOMIC DNA]</scope>
    <source>
        <strain evidence="8">DA912</strain>
    </source>
</reference>
<evidence type="ECO:0000313" key="8">
    <source>
        <dbReference type="EMBL" id="KKY30213.1"/>
    </source>
</evidence>
<dbReference type="GO" id="GO:0140664">
    <property type="term" value="F:ATP-dependent DNA damage sensor activity"/>
    <property type="evidence" value="ECO:0007669"/>
    <property type="project" value="InterPro"/>
</dbReference>
<dbReference type="AlphaFoldDB" id="A0A0G2H4Q8"/>
<dbReference type="PANTHER" id="PTHR46239:SF1">
    <property type="entry name" value="DNA REPAIR PROTEIN RAD51 HOMOLOG 3"/>
    <property type="match status" value="1"/>
</dbReference>
<dbReference type="GO" id="GO:0008821">
    <property type="term" value="F:crossover junction DNA endonuclease activity"/>
    <property type="evidence" value="ECO:0007669"/>
    <property type="project" value="TreeGrafter"/>
</dbReference>
<dbReference type="PROSITE" id="PS50162">
    <property type="entry name" value="RECA_2"/>
    <property type="match status" value="1"/>
</dbReference>
<evidence type="ECO:0000259" key="7">
    <source>
        <dbReference type="PROSITE" id="PS50162"/>
    </source>
</evidence>
<evidence type="ECO:0000313" key="9">
    <source>
        <dbReference type="Proteomes" id="UP000034680"/>
    </source>
</evidence>
<dbReference type="Proteomes" id="UP000034680">
    <property type="component" value="Unassembled WGS sequence"/>
</dbReference>
<dbReference type="GO" id="GO:0007131">
    <property type="term" value="P:reciprocal meiotic recombination"/>
    <property type="evidence" value="ECO:0007669"/>
    <property type="project" value="TreeGrafter"/>
</dbReference>
<dbReference type="Gene3D" id="3.40.50.300">
    <property type="entry name" value="P-loop containing nucleotide triphosphate hydrolases"/>
    <property type="match status" value="1"/>
</dbReference>
<dbReference type="SUPFAM" id="SSF52540">
    <property type="entry name" value="P-loop containing nucleoside triphosphate hydrolases"/>
    <property type="match status" value="1"/>
</dbReference>
<dbReference type="GO" id="GO:0000400">
    <property type="term" value="F:four-way junction DNA binding"/>
    <property type="evidence" value="ECO:0007669"/>
    <property type="project" value="TreeGrafter"/>
</dbReference>
<feature type="domain" description="RecA family profile 1" evidence="7">
    <location>
        <begin position="63"/>
        <end position="135"/>
    </location>
</feature>
<evidence type="ECO:0000256" key="3">
    <source>
        <dbReference type="ARBA" id="ARBA00022763"/>
    </source>
</evidence>
<gene>
    <name evidence="8" type="ORF">UCDDA912_g09856</name>
</gene>
<dbReference type="InterPro" id="IPR020588">
    <property type="entry name" value="RecA_ATP-bd"/>
</dbReference>
<keyword evidence="6" id="KW-0539">Nucleus</keyword>
<dbReference type="OrthoDB" id="5957327at2759"/>
<evidence type="ECO:0000256" key="2">
    <source>
        <dbReference type="ARBA" id="ARBA00022741"/>
    </source>
</evidence>
<sequence length="135" mass="14054">MEINSEGQTFDSPFIPGSQGGVVCAMEYHERHGHDVCSFDLPSTHRLPTVCAAQALEDLDANVSRSVSTNLPDLDEALAASAVGSSPDEELNVGGIQKGHLTEIWGPPGVGKTAFGIQAAADVLRGGKGVVWVGQ</sequence>
<accession>A0A0G2H4Q8</accession>
<dbReference type="PANTHER" id="PTHR46239">
    <property type="entry name" value="DNA REPAIR PROTEIN RAD51 HOMOLOG 3 RAD51C"/>
    <property type="match status" value="1"/>
</dbReference>
<comment type="subcellular location">
    <subcellularLocation>
        <location evidence="1">Nucleus</location>
    </subcellularLocation>
</comment>
<reference evidence="8 9" key="2">
    <citation type="submission" date="2015-05" db="EMBL/GenBank/DDBJ databases">
        <authorList>
            <person name="Morales-Cruz A."/>
            <person name="Amrine K.C."/>
            <person name="Cantu D."/>
        </authorList>
    </citation>
    <scope>NUCLEOTIDE SEQUENCE [LARGE SCALE GENOMIC DNA]</scope>
    <source>
        <strain evidence="8">DA912</strain>
    </source>
</reference>
<keyword evidence="3" id="KW-0227">DNA damage</keyword>
<keyword evidence="9" id="KW-1185">Reference proteome</keyword>
<name>A0A0G2H4Q8_9PEZI</name>
<dbReference type="InterPro" id="IPR052093">
    <property type="entry name" value="HR_Repair_Mediator"/>
</dbReference>
<keyword evidence="2" id="KW-0547">Nucleotide-binding</keyword>
<organism evidence="8 9">
    <name type="scientific">Diaporthe ampelina</name>
    <dbReference type="NCBI Taxonomy" id="1214573"/>
    <lineage>
        <taxon>Eukaryota</taxon>
        <taxon>Fungi</taxon>
        <taxon>Dikarya</taxon>
        <taxon>Ascomycota</taxon>
        <taxon>Pezizomycotina</taxon>
        <taxon>Sordariomycetes</taxon>
        <taxon>Sordariomycetidae</taxon>
        <taxon>Diaporthales</taxon>
        <taxon>Diaporthaceae</taxon>
        <taxon>Diaporthe</taxon>
    </lineage>
</organism>
<protein>
    <submittedName>
        <fullName evidence="8">Putative rad55 protein</fullName>
    </submittedName>
</protein>
<evidence type="ECO:0000256" key="4">
    <source>
        <dbReference type="ARBA" id="ARBA00022840"/>
    </source>
</evidence>